<proteinExistence type="predicted"/>
<protein>
    <submittedName>
        <fullName evidence="1">PIG-L family deacetylase</fullName>
    </submittedName>
</protein>
<dbReference type="RefSeq" id="WP_267848958.1">
    <property type="nucleotide sequence ID" value="NZ_JAPMXC010000010.1"/>
</dbReference>
<dbReference type="PANTHER" id="PTHR12993:SF29">
    <property type="entry name" value="BLR3841 PROTEIN"/>
    <property type="match status" value="1"/>
</dbReference>
<reference evidence="1" key="1">
    <citation type="submission" date="2022-11" db="EMBL/GenBank/DDBJ databases">
        <title>Robbsia betulipollinis sp. nov., isolated from pollen of birch (Betula pendula).</title>
        <authorList>
            <person name="Shi H."/>
            <person name="Ambika Manirajan B."/>
            <person name="Ratering S."/>
            <person name="Geissler-Plaum R."/>
            <person name="Schnell S."/>
        </authorList>
    </citation>
    <scope>NUCLEOTIDE SEQUENCE</scope>
    <source>
        <strain evidence="1">Bb-Pol-6</strain>
    </source>
</reference>
<dbReference type="Proteomes" id="UP001082899">
    <property type="component" value="Unassembled WGS sequence"/>
</dbReference>
<dbReference type="InterPro" id="IPR003737">
    <property type="entry name" value="GlcNAc_PI_deacetylase-related"/>
</dbReference>
<dbReference type="InterPro" id="IPR024078">
    <property type="entry name" value="LmbE-like_dom_sf"/>
</dbReference>
<dbReference type="PANTHER" id="PTHR12993">
    <property type="entry name" value="N-ACETYLGLUCOSAMINYL-PHOSPHATIDYLINOSITOL DE-N-ACETYLASE-RELATED"/>
    <property type="match status" value="1"/>
</dbReference>
<gene>
    <name evidence="1" type="ORF">OVY01_18050</name>
</gene>
<dbReference type="Gene3D" id="3.40.50.10320">
    <property type="entry name" value="LmbE-like"/>
    <property type="match status" value="1"/>
</dbReference>
<organism evidence="1 2">
    <name type="scientific">Robbsia betulipollinis</name>
    <dbReference type="NCBI Taxonomy" id="2981849"/>
    <lineage>
        <taxon>Bacteria</taxon>
        <taxon>Pseudomonadati</taxon>
        <taxon>Pseudomonadota</taxon>
        <taxon>Betaproteobacteria</taxon>
        <taxon>Burkholderiales</taxon>
        <taxon>Burkholderiaceae</taxon>
        <taxon>Robbsia</taxon>
    </lineage>
</organism>
<accession>A0ABT3ZR75</accession>
<dbReference type="EMBL" id="JAPMXC010000010">
    <property type="protein sequence ID" value="MCY0389059.1"/>
    <property type="molecule type" value="Genomic_DNA"/>
</dbReference>
<name>A0ABT3ZR75_9BURK</name>
<evidence type="ECO:0000313" key="1">
    <source>
        <dbReference type="EMBL" id="MCY0389059.1"/>
    </source>
</evidence>
<sequence length="278" mass="29504">MSTGNEELTHDGADRVIAGEGTTEQAWRAWPGLAALAGIAATELVPPGRRAVILAPHPDDELLGTGGLIGSLLSLPAAEAAADVLVVAVTDGTGSHPDSPLWPAGRLAQVRPAETRDALRILRDGVAPCRADETPGRALRVVRAGLPDGGVAAHEEALCHFLRGQLRADDVLFATWRFDGHPDHEAVGRAGARAAAESGATLIEVPVWAWHWATPGDPRLPWDRARRLLLSSSVTQAKRRAVQAYPSQLVKDASTGAPPILPPHVLARVLREFEVFFV</sequence>
<dbReference type="SUPFAM" id="SSF102588">
    <property type="entry name" value="LmbE-like"/>
    <property type="match status" value="1"/>
</dbReference>
<keyword evidence="2" id="KW-1185">Reference proteome</keyword>
<dbReference type="Pfam" id="PF02585">
    <property type="entry name" value="PIG-L"/>
    <property type="match status" value="1"/>
</dbReference>
<evidence type="ECO:0000313" key="2">
    <source>
        <dbReference type="Proteomes" id="UP001082899"/>
    </source>
</evidence>
<comment type="caution">
    <text evidence="1">The sequence shown here is derived from an EMBL/GenBank/DDBJ whole genome shotgun (WGS) entry which is preliminary data.</text>
</comment>